<gene>
    <name evidence="6" type="primary">BQ5605_C009g05706</name>
    <name evidence="6" type="ORF">BQ5605_C009G05706</name>
</gene>
<proteinExistence type="predicted"/>
<name>A0A2X0N0U8_9BASI</name>
<evidence type="ECO:0000256" key="2">
    <source>
        <dbReference type="ARBA" id="ARBA00022771"/>
    </source>
</evidence>
<reference evidence="6 7" key="1">
    <citation type="submission" date="2016-11" db="EMBL/GenBank/DDBJ databases">
        <authorList>
            <person name="Jaros S."/>
            <person name="Januszkiewicz K."/>
            <person name="Wedrychowicz H."/>
        </authorList>
    </citation>
    <scope>NUCLEOTIDE SEQUENCE [LARGE SCALE GENOMIC DNA]</scope>
</reference>
<organism evidence="6 7">
    <name type="scientific">Microbotryum silenes-dioicae</name>
    <dbReference type="NCBI Taxonomy" id="796604"/>
    <lineage>
        <taxon>Eukaryota</taxon>
        <taxon>Fungi</taxon>
        <taxon>Dikarya</taxon>
        <taxon>Basidiomycota</taxon>
        <taxon>Pucciniomycotina</taxon>
        <taxon>Microbotryomycetes</taxon>
        <taxon>Microbotryales</taxon>
        <taxon>Microbotryaceae</taxon>
        <taxon>Microbotryum</taxon>
    </lineage>
</organism>
<dbReference type="PANTHER" id="PTHR44029:SF1">
    <property type="entry name" value="DNAJ HOMOLOG SUBFAMILY C MEMBER 21"/>
    <property type="match status" value="1"/>
</dbReference>
<dbReference type="Proteomes" id="UP000249464">
    <property type="component" value="Unassembled WGS sequence"/>
</dbReference>
<evidence type="ECO:0000313" key="7">
    <source>
        <dbReference type="Proteomes" id="UP000249464"/>
    </source>
</evidence>
<feature type="region of interest" description="Disordered" evidence="4">
    <location>
        <begin position="1"/>
        <end position="26"/>
    </location>
</feature>
<dbReference type="SUPFAM" id="SSF46565">
    <property type="entry name" value="Chaperone J-domain"/>
    <property type="match status" value="1"/>
</dbReference>
<dbReference type="Pfam" id="PF00226">
    <property type="entry name" value="DnaJ"/>
    <property type="match status" value="1"/>
</dbReference>
<dbReference type="InterPro" id="IPR054076">
    <property type="entry name" value="ZUO1-like_ZHD"/>
</dbReference>
<feature type="region of interest" description="Disordered" evidence="4">
    <location>
        <begin position="485"/>
        <end position="509"/>
    </location>
</feature>
<evidence type="ECO:0000256" key="1">
    <source>
        <dbReference type="ARBA" id="ARBA00022723"/>
    </source>
</evidence>
<dbReference type="InterPro" id="IPR001623">
    <property type="entry name" value="DnaJ_domain"/>
</dbReference>
<dbReference type="InterPro" id="IPR051964">
    <property type="entry name" value="Chaperone_stress_response"/>
</dbReference>
<dbReference type="InterPro" id="IPR013087">
    <property type="entry name" value="Znf_C2H2_type"/>
</dbReference>
<dbReference type="STRING" id="796604.A0A2X0N0U8"/>
<evidence type="ECO:0000313" key="6">
    <source>
        <dbReference type="EMBL" id="SGY84589.1"/>
    </source>
</evidence>
<dbReference type="Gene3D" id="1.10.287.110">
    <property type="entry name" value="DnaJ domain"/>
    <property type="match status" value="1"/>
</dbReference>
<dbReference type="SUPFAM" id="SSF57667">
    <property type="entry name" value="beta-beta-alpha zinc fingers"/>
    <property type="match status" value="1"/>
</dbReference>
<evidence type="ECO:0000256" key="4">
    <source>
        <dbReference type="SAM" id="MobiDB-lite"/>
    </source>
</evidence>
<keyword evidence="2" id="KW-0863">Zinc-finger</keyword>
<dbReference type="PROSITE" id="PS00636">
    <property type="entry name" value="DNAJ_1"/>
    <property type="match status" value="1"/>
</dbReference>
<feature type="compositionally biased region" description="Low complexity" evidence="4">
    <location>
        <begin position="1"/>
        <end position="11"/>
    </location>
</feature>
<keyword evidence="3" id="KW-0862">Zinc</keyword>
<protein>
    <submittedName>
        <fullName evidence="6">BQ5605_C009g05706 protein</fullName>
    </submittedName>
</protein>
<dbReference type="EMBL" id="FQNC01000049">
    <property type="protein sequence ID" value="SGY84589.1"/>
    <property type="molecule type" value="Genomic_DNA"/>
</dbReference>
<sequence length="650" mass="71743">MGANASTESGSGSAGSGQRKPGAPLDHYEVLGISTESTSDEIKKAFRKAALREHPDKNPHDIQGSTKRFAIIQAAYEVLSDEQERAWYDDHREQILNGGQANEGPQDLAAEASYFDSLRRGGTSVPKPRSASTRGVTIPQLMKFFTTSSWSGFDESATGFYTTFRTLFALIASEENALRSTYTYPTFGTKESDYESVVKKFYTGWLDFATEKEFGWLDQYKLEDGMERRMKRAIEQENKRLRQGGRREYNETVRNLVLYVRRRDPRWQAGQSTLSPEAQRAAELAKIRADLLLAAKERALENGQLAAQYQAQDWQKGNDEVFKQWEERSEEDEGSEEGENEDEQWCVACGKGFMSGGAWENHERSRKHQKNLERLIKEMQEEDEALGLGRTEEAGQENVGEEEDLDDDEGEDGDSPPIASTSRSPSPTSSLAEDVAAFNLASTNDPEADGEVPLPTKTKKKKRRKVATATSMDEIILDEPDLDTLGIAKKSKKGKKKGQSGISTPIQMDAASDLEEYEALGKQVKEVLLPSGGKTQEGRRGRGKGKEAKGSGSSTPAEGGGMSTPTESRGAKEDLELAMAEEAEMSKKDKRRLKEAAKKAGTGTEEKCHVCSVAFPSRTKLFDHIKVTGHALAEGSAPTGKTSSKKKNKR</sequence>
<feature type="region of interest" description="Disordered" evidence="4">
    <location>
        <begin position="526"/>
        <end position="606"/>
    </location>
</feature>
<dbReference type="Pfam" id="PF12171">
    <property type="entry name" value="zf-C2H2_jaz"/>
    <property type="match status" value="1"/>
</dbReference>
<dbReference type="InterPro" id="IPR018253">
    <property type="entry name" value="DnaJ_domain_CS"/>
</dbReference>
<feature type="region of interest" description="Disordered" evidence="4">
    <location>
        <begin position="386"/>
        <end position="470"/>
    </location>
</feature>
<dbReference type="GO" id="GO:0005737">
    <property type="term" value="C:cytoplasm"/>
    <property type="evidence" value="ECO:0007669"/>
    <property type="project" value="TreeGrafter"/>
</dbReference>
<dbReference type="SMART" id="SM00271">
    <property type="entry name" value="DnaJ"/>
    <property type="match status" value="1"/>
</dbReference>
<feature type="compositionally biased region" description="Basic and acidic residues" evidence="4">
    <location>
        <begin position="536"/>
        <end position="549"/>
    </location>
</feature>
<evidence type="ECO:0000259" key="5">
    <source>
        <dbReference type="PROSITE" id="PS50076"/>
    </source>
</evidence>
<dbReference type="PROSITE" id="PS00028">
    <property type="entry name" value="ZINC_FINGER_C2H2_1"/>
    <property type="match status" value="2"/>
</dbReference>
<dbReference type="InterPro" id="IPR022755">
    <property type="entry name" value="Znf_C2H2_jaz"/>
</dbReference>
<dbReference type="Gene3D" id="3.30.160.60">
    <property type="entry name" value="Classic Zinc Finger"/>
    <property type="match status" value="1"/>
</dbReference>
<keyword evidence="1" id="KW-0479">Metal-binding</keyword>
<feature type="region of interest" description="Disordered" evidence="4">
    <location>
        <begin position="630"/>
        <end position="650"/>
    </location>
</feature>
<keyword evidence="7" id="KW-1185">Reference proteome</keyword>
<feature type="domain" description="J" evidence="5">
    <location>
        <begin position="26"/>
        <end position="92"/>
    </location>
</feature>
<dbReference type="GO" id="GO:0008270">
    <property type="term" value="F:zinc ion binding"/>
    <property type="evidence" value="ECO:0007669"/>
    <property type="project" value="UniProtKB-KW"/>
</dbReference>
<feature type="compositionally biased region" description="Basic residues" evidence="4">
    <location>
        <begin position="489"/>
        <end position="498"/>
    </location>
</feature>
<dbReference type="PANTHER" id="PTHR44029">
    <property type="entry name" value="DNAJ HOMOLOG SUBFAMILY C MEMBER 21"/>
    <property type="match status" value="1"/>
</dbReference>
<dbReference type="InterPro" id="IPR036869">
    <property type="entry name" value="J_dom_sf"/>
</dbReference>
<feature type="compositionally biased region" description="Basic and acidic residues" evidence="4">
    <location>
        <begin position="584"/>
        <end position="606"/>
    </location>
</feature>
<dbReference type="PRINTS" id="PR00625">
    <property type="entry name" value="JDOMAIN"/>
</dbReference>
<feature type="compositionally biased region" description="Low complexity" evidence="4">
    <location>
        <begin position="415"/>
        <end position="430"/>
    </location>
</feature>
<evidence type="ECO:0000256" key="3">
    <source>
        <dbReference type="ARBA" id="ARBA00022833"/>
    </source>
</evidence>
<dbReference type="PROSITE" id="PS50076">
    <property type="entry name" value="DNAJ_2"/>
    <property type="match status" value="1"/>
</dbReference>
<dbReference type="InterPro" id="IPR036236">
    <property type="entry name" value="Znf_C2H2_sf"/>
</dbReference>
<feature type="compositionally biased region" description="Basic residues" evidence="4">
    <location>
        <begin position="457"/>
        <end position="466"/>
    </location>
</feature>
<dbReference type="Pfam" id="PF21884">
    <property type="entry name" value="ZUO1-like_ZHD"/>
    <property type="match status" value="1"/>
</dbReference>
<accession>A0A2X0N0U8</accession>
<dbReference type="AlphaFoldDB" id="A0A2X0N0U8"/>
<feature type="compositionally biased region" description="Acidic residues" evidence="4">
    <location>
        <begin position="399"/>
        <end position="414"/>
    </location>
</feature>
<dbReference type="CDD" id="cd06257">
    <property type="entry name" value="DnaJ"/>
    <property type="match status" value="1"/>
</dbReference>